<accession>A0A853CSS3</accession>
<evidence type="ECO:0000313" key="4">
    <source>
        <dbReference type="Proteomes" id="UP000578352"/>
    </source>
</evidence>
<dbReference type="GO" id="GO:0006508">
    <property type="term" value="P:proteolysis"/>
    <property type="evidence" value="ECO:0007669"/>
    <property type="project" value="UniProtKB-KW"/>
</dbReference>
<dbReference type="PROSITE" id="PS51903">
    <property type="entry name" value="CLP_R"/>
    <property type="match status" value="1"/>
</dbReference>
<dbReference type="RefSeq" id="WP_179605333.1">
    <property type="nucleotide sequence ID" value="NZ_BAABEH010000001.1"/>
</dbReference>
<proteinExistence type="predicted"/>
<dbReference type="Gene3D" id="1.10.1780.10">
    <property type="entry name" value="Clp, N-terminal domain"/>
    <property type="match status" value="1"/>
</dbReference>
<reference evidence="3 4" key="1">
    <citation type="submission" date="2020-07" db="EMBL/GenBank/DDBJ databases">
        <title>Sequencing the genomes of 1000 actinobacteria strains.</title>
        <authorList>
            <person name="Klenk H.-P."/>
        </authorList>
    </citation>
    <scope>NUCLEOTIDE SEQUENCE [LARGE SCALE GENOMIC DNA]</scope>
    <source>
        <strain evidence="3 4">DSM 15165</strain>
    </source>
</reference>
<dbReference type="InterPro" id="IPR004176">
    <property type="entry name" value="Clp_R_N"/>
</dbReference>
<gene>
    <name evidence="3" type="ORF">HNR13_001695</name>
</gene>
<keyword evidence="1" id="KW-0677">Repeat</keyword>
<evidence type="ECO:0000313" key="3">
    <source>
        <dbReference type="EMBL" id="NYJ23408.1"/>
    </source>
</evidence>
<sequence length="169" mass="17537">MSDIPPGTANNAPGQPLSKALRSVVIASVTEAQRRNATLVEAEHLLLALSRDGSGTVRQVLASAGLDPDGLEAALLAEREASLRVAGVTPPPEERLAASPRVARPRWGASAKEALTRAHRVASAHRRQRSGEADLVTAIFGLELGTVPRALTLAGVDRPAVVAALRNAG</sequence>
<keyword evidence="3" id="KW-0067">ATP-binding</keyword>
<dbReference type="GO" id="GO:0005524">
    <property type="term" value="F:ATP binding"/>
    <property type="evidence" value="ECO:0007669"/>
    <property type="project" value="UniProtKB-KW"/>
</dbReference>
<evidence type="ECO:0000259" key="2">
    <source>
        <dbReference type="PROSITE" id="PS51903"/>
    </source>
</evidence>
<protein>
    <submittedName>
        <fullName evidence="3">ATP-dependent Clp protease ATP-binding subunit ClpA</fullName>
    </submittedName>
</protein>
<dbReference type="EMBL" id="JACCFL010000001">
    <property type="protein sequence ID" value="NYJ23408.1"/>
    <property type="molecule type" value="Genomic_DNA"/>
</dbReference>
<evidence type="ECO:0000256" key="1">
    <source>
        <dbReference type="PROSITE-ProRule" id="PRU01251"/>
    </source>
</evidence>
<dbReference type="AlphaFoldDB" id="A0A853CSS3"/>
<comment type="caution">
    <text evidence="3">The sequence shown here is derived from an EMBL/GenBank/DDBJ whole genome shotgun (WGS) entry which is preliminary data.</text>
</comment>
<keyword evidence="3" id="KW-0378">Hydrolase</keyword>
<organism evidence="3 4">
    <name type="scientific">Leifsonia shinshuensis</name>
    <dbReference type="NCBI Taxonomy" id="150026"/>
    <lineage>
        <taxon>Bacteria</taxon>
        <taxon>Bacillati</taxon>
        <taxon>Actinomycetota</taxon>
        <taxon>Actinomycetes</taxon>
        <taxon>Micrococcales</taxon>
        <taxon>Microbacteriaceae</taxon>
        <taxon>Leifsonia</taxon>
    </lineage>
</organism>
<dbReference type="Proteomes" id="UP000578352">
    <property type="component" value="Unassembled WGS sequence"/>
</dbReference>
<dbReference type="GO" id="GO:0008233">
    <property type="term" value="F:peptidase activity"/>
    <property type="evidence" value="ECO:0007669"/>
    <property type="project" value="UniProtKB-KW"/>
</dbReference>
<keyword evidence="3" id="KW-0645">Protease</keyword>
<feature type="domain" description="Clp R" evidence="2">
    <location>
        <begin position="1"/>
        <end position="81"/>
    </location>
</feature>
<keyword evidence="3" id="KW-0547">Nucleotide-binding</keyword>
<name>A0A853CSS3_9MICO</name>
<dbReference type="SUPFAM" id="SSF81923">
    <property type="entry name" value="Double Clp-N motif"/>
    <property type="match status" value="1"/>
</dbReference>
<dbReference type="InterPro" id="IPR036628">
    <property type="entry name" value="Clp_N_dom_sf"/>
</dbReference>
<dbReference type="Pfam" id="PF02861">
    <property type="entry name" value="Clp_N"/>
    <property type="match status" value="1"/>
</dbReference>